<comment type="subcellular location">
    <subcellularLocation>
        <location evidence="1">Membrane</location>
        <topology evidence="1">Single-pass membrane protein</topology>
    </subcellularLocation>
</comment>
<dbReference type="PROSITE" id="PS50853">
    <property type="entry name" value="FN3"/>
    <property type="match status" value="2"/>
</dbReference>
<feature type="domain" description="Tyrosine specific protein phosphatases" evidence="12">
    <location>
        <begin position="1187"/>
        <end position="1258"/>
    </location>
</feature>
<accession>A0A9Q1C9T7</accession>
<dbReference type="SMART" id="SM00404">
    <property type="entry name" value="PTPc_motif"/>
    <property type="match status" value="2"/>
</dbReference>
<dbReference type="InterPro" id="IPR003961">
    <property type="entry name" value="FN3_dom"/>
</dbReference>
<gene>
    <name evidence="14" type="ORF">HOLleu_15073</name>
</gene>
<organism evidence="14 15">
    <name type="scientific">Holothuria leucospilota</name>
    <name type="common">Black long sea cucumber</name>
    <name type="synonym">Mertensiothuria leucospilota</name>
    <dbReference type="NCBI Taxonomy" id="206669"/>
    <lineage>
        <taxon>Eukaryota</taxon>
        <taxon>Metazoa</taxon>
        <taxon>Echinodermata</taxon>
        <taxon>Eleutherozoa</taxon>
        <taxon>Echinozoa</taxon>
        <taxon>Holothuroidea</taxon>
        <taxon>Aspidochirotacea</taxon>
        <taxon>Aspidochirotida</taxon>
        <taxon>Holothuriidae</taxon>
        <taxon>Holothuria</taxon>
    </lineage>
</organism>
<dbReference type="SMART" id="SM00060">
    <property type="entry name" value="FN3"/>
    <property type="match status" value="3"/>
</dbReference>
<dbReference type="InterPro" id="IPR013783">
    <property type="entry name" value="Ig-like_fold"/>
</dbReference>
<evidence type="ECO:0000259" key="12">
    <source>
        <dbReference type="PROSITE" id="PS50056"/>
    </source>
</evidence>
<name>A0A9Q1C9T7_HOLLE</name>
<dbReference type="Gene3D" id="3.90.190.10">
    <property type="entry name" value="Protein tyrosine phosphatase superfamily"/>
    <property type="match status" value="2"/>
</dbReference>
<comment type="catalytic activity">
    <reaction evidence="7">
        <text>O-phospho-L-tyrosyl-[protein] + H2O = L-tyrosyl-[protein] + phosphate</text>
        <dbReference type="Rhea" id="RHEA:10684"/>
        <dbReference type="Rhea" id="RHEA-COMP:10136"/>
        <dbReference type="Rhea" id="RHEA-COMP:20101"/>
        <dbReference type="ChEBI" id="CHEBI:15377"/>
        <dbReference type="ChEBI" id="CHEBI:43474"/>
        <dbReference type="ChEBI" id="CHEBI:46858"/>
        <dbReference type="ChEBI" id="CHEBI:61978"/>
        <dbReference type="EC" id="3.1.3.48"/>
    </reaction>
</comment>
<comment type="caution">
    <text evidence="14">The sequence shown here is derived from an EMBL/GenBank/DDBJ whole genome shotgun (WGS) entry which is preliminary data.</text>
</comment>
<dbReference type="SMART" id="SM00194">
    <property type="entry name" value="PTPc"/>
    <property type="match status" value="2"/>
</dbReference>
<dbReference type="PANTHER" id="PTHR19134:SF531">
    <property type="entry name" value="TYROSINE-PROTEIN PHOSPHATASE LAR"/>
    <property type="match status" value="1"/>
</dbReference>
<feature type="domain" description="Fibronectin type-III" evidence="13">
    <location>
        <begin position="494"/>
        <end position="585"/>
    </location>
</feature>
<dbReference type="SUPFAM" id="SSF49265">
    <property type="entry name" value="Fibronectin type III"/>
    <property type="match status" value="1"/>
</dbReference>
<evidence type="ECO:0000259" key="11">
    <source>
        <dbReference type="PROSITE" id="PS50055"/>
    </source>
</evidence>
<feature type="domain" description="Tyrosine-protein phosphatase" evidence="11">
    <location>
        <begin position="1290"/>
        <end position="1540"/>
    </location>
</feature>
<dbReference type="Pfam" id="PF00102">
    <property type="entry name" value="Y_phosphatase"/>
    <property type="match status" value="2"/>
</dbReference>
<keyword evidence="15" id="KW-1185">Reference proteome</keyword>
<dbReference type="OrthoDB" id="6058203at2759"/>
<dbReference type="SUPFAM" id="SSF52799">
    <property type="entry name" value="(Phosphotyrosine protein) phosphatases II"/>
    <property type="match status" value="2"/>
</dbReference>
<evidence type="ECO:0000256" key="2">
    <source>
        <dbReference type="ARBA" id="ARBA00013064"/>
    </source>
</evidence>
<evidence type="ECO:0000256" key="3">
    <source>
        <dbReference type="ARBA" id="ARBA00022729"/>
    </source>
</evidence>
<dbReference type="InterPro" id="IPR050348">
    <property type="entry name" value="Protein-Tyr_Phosphatase"/>
</dbReference>
<dbReference type="InterPro" id="IPR000387">
    <property type="entry name" value="Tyr_Pase_dom"/>
</dbReference>
<dbReference type="PANTHER" id="PTHR19134">
    <property type="entry name" value="RECEPTOR-TYPE TYROSINE-PROTEIN PHOSPHATASE"/>
    <property type="match status" value="1"/>
</dbReference>
<keyword evidence="4" id="KW-0378">Hydrolase</keyword>
<dbReference type="EMBL" id="JAIZAY010000006">
    <property type="protein sequence ID" value="KAJ8040701.1"/>
    <property type="molecule type" value="Genomic_DNA"/>
</dbReference>
<evidence type="ECO:0000256" key="5">
    <source>
        <dbReference type="ARBA" id="ARBA00022912"/>
    </source>
</evidence>
<dbReference type="PROSITE" id="PS50055">
    <property type="entry name" value="TYR_PHOSPHATASE_PTP"/>
    <property type="match status" value="2"/>
</dbReference>
<feature type="domain" description="Tyrosine-protein phosphatase" evidence="11">
    <location>
        <begin position="1034"/>
        <end position="1267"/>
    </location>
</feature>
<keyword evidence="5" id="KW-0904">Protein phosphatase</keyword>
<evidence type="ECO:0000256" key="7">
    <source>
        <dbReference type="ARBA" id="ARBA00051722"/>
    </source>
</evidence>
<keyword evidence="14" id="KW-0675">Receptor</keyword>
<evidence type="ECO:0000256" key="10">
    <source>
        <dbReference type="SAM" id="SignalP"/>
    </source>
</evidence>
<feature type="signal peptide" evidence="10">
    <location>
        <begin position="1"/>
        <end position="34"/>
    </location>
</feature>
<keyword evidence="9" id="KW-1133">Transmembrane helix</keyword>
<feature type="transmembrane region" description="Helical" evidence="9">
    <location>
        <begin position="857"/>
        <end position="880"/>
    </location>
</feature>
<dbReference type="CDD" id="cd00063">
    <property type="entry name" value="FN3"/>
    <property type="match status" value="2"/>
</dbReference>
<evidence type="ECO:0000256" key="8">
    <source>
        <dbReference type="SAM" id="MobiDB-lite"/>
    </source>
</evidence>
<feature type="compositionally biased region" description="Polar residues" evidence="8">
    <location>
        <begin position="572"/>
        <end position="585"/>
    </location>
</feature>
<feature type="chain" id="PRO_5040366756" description="protein-tyrosine-phosphatase" evidence="10">
    <location>
        <begin position="35"/>
        <end position="1546"/>
    </location>
</feature>
<feature type="domain" description="Fibronectin type-III" evidence="13">
    <location>
        <begin position="587"/>
        <end position="685"/>
    </location>
</feature>
<feature type="region of interest" description="Disordered" evidence="8">
    <location>
        <begin position="571"/>
        <end position="599"/>
    </location>
</feature>
<protein>
    <recommendedName>
        <fullName evidence="2">protein-tyrosine-phosphatase</fullName>
        <ecNumber evidence="2">3.1.3.48</ecNumber>
    </recommendedName>
</protein>
<keyword evidence="3 10" id="KW-0732">Signal</keyword>
<evidence type="ECO:0000256" key="9">
    <source>
        <dbReference type="SAM" id="Phobius"/>
    </source>
</evidence>
<dbReference type="CDD" id="cd00047">
    <property type="entry name" value="PTPc"/>
    <property type="match status" value="2"/>
</dbReference>
<keyword evidence="6 9" id="KW-0472">Membrane</keyword>
<dbReference type="InterPro" id="IPR003595">
    <property type="entry name" value="Tyr_Pase_cat"/>
</dbReference>
<feature type="domain" description="Tyrosine specific protein phosphatases" evidence="12">
    <location>
        <begin position="1462"/>
        <end position="1531"/>
    </location>
</feature>
<evidence type="ECO:0000259" key="13">
    <source>
        <dbReference type="PROSITE" id="PS50853"/>
    </source>
</evidence>
<dbReference type="GO" id="GO:0004725">
    <property type="term" value="F:protein tyrosine phosphatase activity"/>
    <property type="evidence" value="ECO:0007669"/>
    <property type="project" value="UniProtKB-EC"/>
</dbReference>
<dbReference type="GO" id="GO:0016020">
    <property type="term" value="C:membrane"/>
    <property type="evidence" value="ECO:0007669"/>
    <property type="project" value="UniProtKB-SubCell"/>
</dbReference>
<feature type="compositionally biased region" description="Polar residues" evidence="8">
    <location>
        <begin position="967"/>
        <end position="980"/>
    </location>
</feature>
<dbReference type="InterPro" id="IPR000242">
    <property type="entry name" value="PTP_cat"/>
</dbReference>
<dbReference type="EC" id="3.1.3.48" evidence="2"/>
<dbReference type="InterPro" id="IPR029021">
    <property type="entry name" value="Prot-tyrosine_phosphatase-like"/>
</dbReference>
<keyword evidence="9" id="KW-0812">Transmembrane</keyword>
<feature type="region of interest" description="Disordered" evidence="8">
    <location>
        <begin position="957"/>
        <end position="986"/>
    </location>
</feature>
<dbReference type="Gene3D" id="2.60.40.10">
    <property type="entry name" value="Immunoglobulins"/>
    <property type="match status" value="2"/>
</dbReference>
<dbReference type="PRINTS" id="PR00700">
    <property type="entry name" value="PRTYPHPHTASE"/>
</dbReference>
<evidence type="ECO:0000256" key="1">
    <source>
        <dbReference type="ARBA" id="ARBA00004167"/>
    </source>
</evidence>
<sequence>MGKPVNKTKFSRDHRSPILLAVLLFSLFSHSETASEIEILQTTPASPGNYQVPTSGSISPSDNGCTTLTITVIDDDIAEPGGHQFTISIQSVTSNAEVDPSSNSYSVDIDDDDGIARIDPCPQTQVISSGSQVVFTPPFCYDIAGTMYSSTCTSPSGTFFTTSTTVTCSCGPQTSLQCTFDVTVSQARIDPCPQTQVISSGSQVIFTPPFCYDITGTMYSSTCTLSSGTFLTTSTIVTCSCSGQPSLQCTFDVTVSQARIDPCPQTQVISSGSQVVFTRPSCYDITGTMYSSTCTLSSGTFLTTSTIVTCSCSGQPSLQCTFDVTVSQARIDPCPQTQVISSGSQVVFTRPSCYDITGTMYSSTCTLSSGTFLTTSTIVTCSCSGQPSLQCTFDVTVSQARIDPCPQTQVISSGSQVVFERPSCYDITGTMYSSTCTLSSGTFLTTSTIVTCSCSGQTSLQCTFDVTVSQVFILGINRVKRSLDGSSTLADLPEIANLRVISSTSTSLTLIWTITDSGSDTLTCRANYTAQGSLETKFENCIGNETCWLLGLSSYTVYDVTVECGNAAGYSNPLTASERTDTSGPSAPRNPRVESSPEKCVVNWDHSESPNGPGLSYEVTPFVREARSDSDKSPGRVKVESDTKYELQKAGMMLNSEYTFRICANNADHRGDCADASGSCITNPGAPDIIPAIETPDQKTAVNSSSVTLTVPKVDDRNGPISCYEFVVMKRKAGESGIGSPDDVQFDEIKSEPENDSPYRSVVMNHTEYTNKDTVTIGSAVSTITRCSLEVSSNGRQKRSNLVNGGELVATNAPLESGTNYNIFLRSYSGTFDGRFQYTSSDFVSVTTTGGGLSTGLIVFLVIFVLLIIVVSIALFLVWFRCTHKKEDKSVGEDVAYANEGMIQGSSSVHGKSKDRDALSYEIVTNPKGKDNLSYEQVGNPSPVKYPIFQSGHPSIITKKQPKEKTSSNGYEETSFNESQKGSKDTSYEGVIYEEMPEDSNNYDQALYVTDEAPLPLLPQGQHSPWTVATKAGNRNMNYIPNVLPYDHSRVKLTKMPATRSSDYYNASFIMDQHNRHAFIAAQGPYDNTVQEFLRLIWQEKVSIVIMVTPVEESGKKLCSEYWPSKVCGKLSFGNIGVSLAWEEHYPDYSIRQLMINPEDKSAANVLQFHFPSWPFMGVPKKPMAVIRFIRCIKEALQERHLPVLVHCSDGSGATGTLIAAFCLMDELETDDEICVYEFVKKMRKNRVNMVQTKGQYTFLYDILLQAYLMPHSELSAEQLKSMTIREYSFSKEFQALKTPKYNVSAQSGASPENQGKNRSESIIPLDVHRPTLKCSSLTGGNNYINACFVDGYRNKNAFVMTQSPLPTTVEDFWRLVVDLQCSTIVMLNEIDSSDSKSCFCYWPIGGTVQYGNILVTCVSTKDEHTYVHRQFNVTHQSQKAVVSVDHFQLQKWPQKNISVWRDFIRSLPVEADAGPTIVHCIDGCGHSGVLVTVLKELQRLRQKQMVNVFETVQELRDNNPHAMQALEHYTLCYEILQELTYQTQQ</sequence>
<dbReference type="Proteomes" id="UP001152320">
    <property type="component" value="Chromosome 6"/>
</dbReference>
<dbReference type="InterPro" id="IPR036116">
    <property type="entry name" value="FN3_sf"/>
</dbReference>
<dbReference type="FunFam" id="3.90.190.10:FF:000102">
    <property type="entry name" value="Receptor-type tyrosine-protein phosphatase"/>
    <property type="match status" value="1"/>
</dbReference>
<dbReference type="PROSITE" id="PS50056">
    <property type="entry name" value="TYR_PHOSPHATASE_2"/>
    <property type="match status" value="2"/>
</dbReference>
<evidence type="ECO:0000313" key="14">
    <source>
        <dbReference type="EMBL" id="KAJ8040701.1"/>
    </source>
</evidence>
<reference evidence="14" key="1">
    <citation type="submission" date="2021-10" db="EMBL/GenBank/DDBJ databases">
        <title>Tropical sea cucumber genome reveals ecological adaptation and Cuvierian tubules defense mechanism.</title>
        <authorList>
            <person name="Chen T."/>
        </authorList>
    </citation>
    <scope>NUCLEOTIDE SEQUENCE</scope>
    <source>
        <strain evidence="14">Nanhai2018</strain>
        <tissue evidence="14">Muscle</tissue>
    </source>
</reference>
<evidence type="ECO:0000313" key="15">
    <source>
        <dbReference type="Proteomes" id="UP001152320"/>
    </source>
</evidence>
<evidence type="ECO:0000256" key="4">
    <source>
        <dbReference type="ARBA" id="ARBA00022801"/>
    </source>
</evidence>
<evidence type="ECO:0000256" key="6">
    <source>
        <dbReference type="ARBA" id="ARBA00023136"/>
    </source>
</evidence>
<proteinExistence type="predicted"/>